<evidence type="ECO:0000313" key="1">
    <source>
        <dbReference type="Proteomes" id="UP000694918"/>
    </source>
</evidence>
<evidence type="ECO:0000313" key="2">
    <source>
        <dbReference type="RefSeq" id="XP_010999982.1"/>
    </source>
</evidence>
<reference evidence="2" key="1">
    <citation type="submission" date="2025-08" db="UniProtKB">
        <authorList>
            <consortium name="RefSeq"/>
        </authorList>
    </citation>
    <scope>IDENTIFICATION</scope>
</reference>
<organism evidence="1 2">
    <name type="scientific">Populus euphratica</name>
    <name type="common">Euphrates poplar</name>
    <dbReference type="NCBI Taxonomy" id="75702"/>
    <lineage>
        <taxon>Eukaryota</taxon>
        <taxon>Viridiplantae</taxon>
        <taxon>Streptophyta</taxon>
        <taxon>Embryophyta</taxon>
        <taxon>Tracheophyta</taxon>
        <taxon>Spermatophyta</taxon>
        <taxon>Magnoliopsida</taxon>
        <taxon>eudicotyledons</taxon>
        <taxon>Gunneridae</taxon>
        <taxon>Pentapetalae</taxon>
        <taxon>rosids</taxon>
        <taxon>fabids</taxon>
        <taxon>Malpighiales</taxon>
        <taxon>Salicaceae</taxon>
        <taxon>Saliceae</taxon>
        <taxon>Populus</taxon>
    </lineage>
</organism>
<dbReference type="Proteomes" id="UP000694918">
    <property type="component" value="Unplaced"/>
</dbReference>
<dbReference type="GeneID" id="105107668"/>
<name>A0AAJ6SVT2_POPEU</name>
<dbReference type="KEGG" id="peu:105107668"/>
<dbReference type="RefSeq" id="XP_010999982.1">
    <property type="nucleotide sequence ID" value="XM_011001680.1"/>
</dbReference>
<keyword evidence="1" id="KW-1185">Reference proteome</keyword>
<dbReference type="AlphaFoldDB" id="A0AAJ6SVT2"/>
<proteinExistence type="predicted"/>
<sequence length="195" mass="22219">MSCLLFKVYVVRKNYSEGVDGTIGLLKLDASVKQLNNDAVHVENPSMRGSWLRNHRWNQTVRYAVDFKEVRSFEDLNILVNGSVINSELSKHLQIKYHELCCSRKCFLHDHVIEDLNCKLVGGMLAETINIADGIRAPAFSTFQENFAAWEKTLKAFQGIGISAKLLEVTETLIRLDVEIGTLEVYTKIRELKFL</sequence>
<gene>
    <name evidence="2" type="primary">LOC105107668</name>
</gene>
<accession>A0AAJ6SVT2</accession>
<protein>
    <submittedName>
        <fullName evidence="2">B3 domain-containing protein Os01g0234100-like</fullName>
    </submittedName>
</protein>